<proteinExistence type="predicted"/>
<keyword evidence="5" id="KW-1185">Reference proteome</keyword>
<dbReference type="AlphaFoldDB" id="A0AA37Q8B1"/>
<name>A0AA37Q8B1_9BACT</name>
<protein>
    <recommendedName>
        <fullName evidence="6">Carboxypeptidase regulatory-like domain-containing protein</fullName>
    </recommendedName>
</protein>
<feature type="transmembrane region" description="Helical" evidence="2">
    <location>
        <begin position="326"/>
        <end position="344"/>
    </location>
</feature>
<evidence type="ECO:0000313" key="4">
    <source>
        <dbReference type="EMBL" id="GLC26542.1"/>
    </source>
</evidence>
<organism evidence="4 5">
    <name type="scientific">Roseisolibacter agri</name>
    <dbReference type="NCBI Taxonomy" id="2014610"/>
    <lineage>
        <taxon>Bacteria</taxon>
        <taxon>Pseudomonadati</taxon>
        <taxon>Gemmatimonadota</taxon>
        <taxon>Gemmatimonadia</taxon>
        <taxon>Gemmatimonadales</taxon>
        <taxon>Gemmatimonadaceae</taxon>
        <taxon>Roseisolibacter</taxon>
    </lineage>
</organism>
<accession>A0AA37Q8B1</accession>
<evidence type="ECO:0000313" key="5">
    <source>
        <dbReference type="Proteomes" id="UP001161325"/>
    </source>
</evidence>
<evidence type="ECO:0008006" key="6">
    <source>
        <dbReference type="Google" id="ProtNLM"/>
    </source>
</evidence>
<feature type="region of interest" description="Disordered" evidence="1">
    <location>
        <begin position="26"/>
        <end position="50"/>
    </location>
</feature>
<sequence length="426" mass="44881">MRAAATLVAPLLVALAPPVLRAQDAPRAAVRDSARESGVSSGEGLVDRPVTLPDGSRRVLGRVLLVRDTTERPVPGAWVTLHRVGSDGAGPLDSTRTQGDGGFTFRYRPTGAPDALYFASTSYGGIAYFTSPLRDAESRGEAAEISVFDTTSRAIPITVRGRHLIVSAPVADGSRNVIEVFELTNDTSFTAVPPTDGARGTWSVALPRGAADFAVRRGEVPDDGMSAVGGRAVLLTPFGPGIKQVAFTYRLPSDAFPLRLALERPVTVLEVLLEDPRGSATGAGIVPVDPVALEGRTFRRFLAQDVKEGATVDVAMPVTARRWDRVVLPVLLVTMGGAMVLLLLRATRRQPTGAHVPLAAASVAPPRAPATDDDERERLLAALAALDDDFAARGDATAEQRAAYDVERAALKARLAARLAAAPAAR</sequence>
<evidence type="ECO:0000256" key="2">
    <source>
        <dbReference type="SAM" id="Phobius"/>
    </source>
</evidence>
<dbReference type="EMBL" id="BRXS01000004">
    <property type="protein sequence ID" value="GLC26542.1"/>
    <property type="molecule type" value="Genomic_DNA"/>
</dbReference>
<keyword evidence="2" id="KW-0472">Membrane</keyword>
<dbReference type="Proteomes" id="UP001161325">
    <property type="component" value="Unassembled WGS sequence"/>
</dbReference>
<dbReference type="RefSeq" id="WP_284350992.1">
    <property type="nucleotide sequence ID" value="NZ_BRXS01000004.1"/>
</dbReference>
<evidence type="ECO:0000256" key="3">
    <source>
        <dbReference type="SAM" id="SignalP"/>
    </source>
</evidence>
<evidence type="ECO:0000256" key="1">
    <source>
        <dbReference type="SAM" id="MobiDB-lite"/>
    </source>
</evidence>
<comment type="caution">
    <text evidence="4">The sequence shown here is derived from an EMBL/GenBank/DDBJ whole genome shotgun (WGS) entry which is preliminary data.</text>
</comment>
<keyword evidence="2" id="KW-1133">Transmembrane helix</keyword>
<feature type="signal peptide" evidence="3">
    <location>
        <begin position="1"/>
        <end position="22"/>
    </location>
</feature>
<keyword evidence="3" id="KW-0732">Signal</keyword>
<feature type="chain" id="PRO_5041206664" description="Carboxypeptidase regulatory-like domain-containing protein" evidence="3">
    <location>
        <begin position="23"/>
        <end position="426"/>
    </location>
</feature>
<gene>
    <name evidence="4" type="ORF">rosag_30550</name>
</gene>
<reference evidence="4" key="1">
    <citation type="submission" date="2022-08" db="EMBL/GenBank/DDBJ databases">
        <title>Draft genome sequencing of Roseisolibacter agri AW1220.</title>
        <authorList>
            <person name="Tobiishi Y."/>
            <person name="Tonouchi A."/>
        </authorList>
    </citation>
    <scope>NUCLEOTIDE SEQUENCE</scope>
    <source>
        <strain evidence="4">AW1220</strain>
    </source>
</reference>
<keyword evidence="2" id="KW-0812">Transmembrane</keyword>